<dbReference type="RefSeq" id="WP_193436466.1">
    <property type="nucleotide sequence ID" value="NZ_CP063144.1"/>
</dbReference>
<evidence type="ECO:0000313" key="2">
    <source>
        <dbReference type="Proteomes" id="UP000593766"/>
    </source>
</evidence>
<gene>
    <name evidence="1" type="ORF">IMZ38_01665</name>
</gene>
<dbReference type="AlphaFoldDB" id="A0A7M1URS4"/>
<name>A0A7M1URS4_9CREN</name>
<organism evidence="1 2">
    <name type="scientific">Thermosphaera chiliense</name>
    <dbReference type="NCBI Taxonomy" id="3402707"/>
    <lineage>
        <taxon>Archaea</taxon>
        <taxon>Thermoproteota</taxon>
        <taxon>Thermoprotei</taxon>
        <taxon>Desulfurococcales</taxon>
        <taxon>Desulfurococcaceae</taxon>
        <taxon>Thermosphaera</taxon>
    </lineage>
</organism>
<protein>
    <submittedName>
        <fullName evidence="1">Uncharacterized protein</fullName>
    </submittedName>
</protein>
<accession>A0A7M1URS4</accession>
<dbReference type="EMBL" id="CP063144">
    <property type="protein sequence ID" value="QOR94669.1"/>
    <property type="molecule type" value="Genomic_DNA"/>
</dbReference>
<keyword evidence="2" id="KW-1185">Reference proteome</keyword>
<evidence type="ECO:0000313" key="1">
    <source>
        <dbReference type="EMBL" id="QOR94669.1"/>
    </source>
</evidence>
<proteinExistence type="predicted"/>
<dbReference type="Proteomes" id="UP000593766">
    <property type="component" value="Chromosome"/>
</dbReference>
<sequence>MYSDCIMMVKRVLGNHREGELIRDKFLFTLFSRYSKFHEKTRGKRVVGFEKSRSLHRRVRGGHTLYAVLEDGSRVDWSYRKACEEYASLGSSKSRINDVIRAFREEVEPDIGSLSSLGCSRMALY</sequence>
<dbReference type="KEGG" id="tcs:IMZ38_01665"/>
<dbReference type="GeneID" id="59454085"/>
<reference evidence="1 2" key="1">
    <citation type="submission" date="2020-10" db="EMBL/GenBank/DDBJ databases">
        <title>Complete genome sequence of Thermosphaera aggregans strain 3507.</title>
        <authorList>
            <person name="Zayulina K.S."/>
            <person name="Elcheninov A.G."/>
            <person name="Toshchakov S.V."/>
            <person name="Kublanov I.V."/>
            <person name="Kochetkova T.V."/>
        </authorList>
    </citation>
    <scope>NUCLEOTIDE SEQUENCE [LARGE SCALE GENOMIC DNA]</scope>
    <source>
        <strain evidence="1 2">3507</strain>
    </source>
</reference>
<dbReference type="Gene3D" id="3.10.450.40">
    <property type="match status" value="1"/>
</dbReference>